<dbReference type="RefSeq" id="WP_140047237.1">
    <property type="nucleotide sequence ID" value="NZ_VDYR01000001.1"/>
</dbReference>
<proteinExistence type="predicted"/>
<dbReference type="Proteomes" id="UP000788153">
    <property type="component" value="Unassembled WGS sequence"/>
</dbReference>
<name>A0ABX0U6F4_9SPHN</name>
<gene>
    <name evidence="2" type="ORF">FHT01_002364</name>
</gene>
<accession>A0ABX0U6F4</accession>
<sequence length="190" mass="21224">MMGKATAQRKPPVITPSGEDATPFRLNHNEACVVEALRVGRERMGKARCIVPPIETLYASGKLSEGQYYALRYYGEQARLAQRSLIKDSLDREIGGGGDHYSAELISAEIETGRIERELGALREIAYHVAVEEKTLATWCIQRHGGRERYGPGGKFVALVPIREKENMRLALIELKSAAGKIVHKVQFRY</sequence>
<dbReference type="EMBL" id="JAASQP010000001">
    <property type="protein sequence ID" value="NIJ24822.1"/>
    <property type="molecule type" value="Genomic_DNA"/>
</dbReference>
<reference evidence="2 3" key="1">
    <citation type="submission" date="2020-03" db="EMBL/GenBank/DDBJ databases">
        <title>Genomic Encyclopedia of Type Strains, Phase IV (KMG-IV): sequencing the most valuable type-strain genomes for metagenomic binning, comparative biology and taxonomic classification.</title>
        <authorList>
            <person name="Goeker M."/>
        </authorList>
    </citation>
    <scope>NUCLEOTIDE SEQUENCE [LARGE SCALE GENOMIC DNA]</scope>
    <source>
        <strain evidence="2 3">DSM 22753</strain>
    </source>
</reference>
<feature type="region of interest" description="Disordered" evidence="1">
    <location>
        <begin position="1"/>
        <end position="22"/>
    </location>
</feature>
<organism evidence="2 3">
    <name type="scientific">Sphingomonas japonica</name>
    <dbReference type="NCBI Taxonomy" id="511662"/>
    <lineage>
        <taxon>Bacteria</taxon>
        <taxon>Pseudomonadati</taxon>
        <taxon>Pseudomonadota</taxon>
        <taxon>Alphaproteobacteria</taxon>
        <taxon>Sphingomonadales</taxon>
        <taxon>Sphingomonadaceae</taxon>
        <taxon>Sphingomonas</taxon>
    </lineage>
</organism>
<evidence type="ECO:0000313" key="2">
    <source>
        <dbReference type="EMBL" id="NIJ24822.1"/>
    </source>
</evidence>
<comment type="caution">
    <text evidence="2">The sequence shown here is derived from an EMBL/GenBank/DDBJ whole genome shotgun (WGS) entry which is preliminary data.</text>
</comment>
<keyword evidence="3" id="KW-1185">Reference proteome</keyword>
<protein>
    <submittedName>
        <fullName evidence="2">Uncharacterized protein</fullName>
    </submittedName>
</protein>
<evidence type="ECO:0000256" key="1">
    <source>
        <dbReference type="SAM" id="MobiDB-lite"/>
    </source>
</evidence>
<evidence type="ECO:0000313" key="3">
    <source>
        <dbReference type="Proteomes" id="UP000788153"/>
    </source>
</evidence>